<accession>A0AC34R0J6</accession>
<organism evidence="1 2">
    <name type="scientific">Panagrolaimus sp. JU765</name>
    <dbReference type="NCBI Taxonomy" id="591449"/>
    <lineage>
        <taxon>Eukaryota</taxon>
        <taxon>Metazoa</taxon>
        <taxon>Ecdysozoa</taxon>
        <taxon>Nematoda</taxon>
        <taxon>Chromadorea</taxon>
        <taxon>Rhabditida</taxon>
        <taxon>Tylenchina</taxon>
        <taxon>Panagrolaimomorpha</taxon>
        <taxon>Panagrolaimoidea</taxon>
        <taxon>Panagrolaimidae</taxon>
        <taxon>Panagrolaimus</taxon>
    </lineage>
</organism>
<evidence type="ECO:0000313" key="1">
    <source>
        <dbReference type="Proteomes" id="UP000887576"/>
    </source>
</evidence>
<dbReference type="Proteomes" id="UP000887576">
    <property type="component" value="Unplaced"/>
</dbReference>
<dbReference type="WBParaSite" id="JU765_v2.g2209.t1">
    <property type="protein sequence ID" value="JU765_v2.g2209.t1"/>
    <property type="gene ID" value="JU765_v2.g2209"/>
</dbReference>
<protein>
    <submittedName>
        <fullName evidence="2">Uncharacterized protein</fullName>
    </submittedName>
</protein>
<evidence type="ECO:0000313" key="2">
    <source>
        <dbReference type="WBParaSite" id="JU765_v2.g2209.t1"/>
    </source>
</evidence>
<name>A0AC34R0J6_9BILA</name>
<proteinExistence type="predicted"/>
<reference evidence="2" key="1">
    <citation type="submission" date="2022-11" db="UniProtKB">
        <authorList>
            <consortium name="WormBaseParasite"/>
        </authorList>
    </citation>
    <scope>IDENTIFICATION</scope>
</reference>
<sequence>MLSINIFKYLQTNYSKEIEIIGKQYVATVELFIFNEKSSILTFAEDVEMLRNAGVEQGDEEDLSTTNEKTLGKLVRDKYNTDFYILDSSSDLIALLAIGAAYCDYYVHSVDFCSHKHFWISVLVSVILGFVFYLFQECAEYLRAVFNCGFSYCLFIAICDVTFFNLQRIDTSVKRDVPLFEYPYACLIVFGIMFIFMLVAQCFTCCFGCVDPNYDVNCDRVVLVWREMSTDPCQLCEFQSEICQALPDLYSLRIDNICDSWVNDLFSLTSEMHLRSLRILTLSPERIGNFNLLRQILQSDIKRHVIFLGEPTYKQENFAFYFRPVAVDDPSLGQSFIIFQDSNQYFEPFHSEKEMIIAFFIGVLMILTIVCPIVFVPYLVT</sequence>